<evidence type="ECO:0000313" key="4">
    <source>
        <dbReference type="Proteomes" id="UP001369815"/>
    </source>
</evidence>
<feature type="region of interest" description="Disordered" evidence="2">
    <location>
        <begin position="550"/>
        <end position="570"/>
    </location>
</feature>
<feature type="compositionally biased region" description="Polar residues" evidence="2">
    <location>
        <begin position="1"/>
        <end position="12"/>
    </location>
</feature>
<evidence type="ECO:0000313" key="3">
    <source>
        <dbReference type="EMBL" id="KAK6955710.1"/>
    </source>
</evidence>
<dbReference type="AlphaFoldDB" id="A0AAX6MSS1"/>
<evidence type="ECO:0000256" key="2">
    <source>
        <dbReference type="SAM" id="MobiDB-lite"/>
    </source>
</evidence>
<feature type="coiled-coil region" evidence="1">
    <location>
        <begin position="164"/>
        <end position="233"/>
    </location>
</feature>
<keyword evidence="1" id="KW-0175">Coiled coil</keyword>
<feature type="region of interest" description="Disordered" evidence="2">
    <location>
        <begin position="1"/>
        <end position="49"/>
    </location>
</feature>
<proteinExistence type="predicted"/>
<dbReference type="PANTHER" id="PTHR42041:SF1">
    <property type="entry name" value="DNA ENDONUCLEASE ACTIVATOR CTP1 C-TERMINAL DOMAIN-CONTAINING PROTEIN"/>
    <property type="match status" value="1"/>
</dbReference>
<feature type="compositionally biased region" description="Basic and acidic residues" evidence="2">
    <location>
        <begin position="373"/>
        <end position="409"/>
    </location>
</feature>
<feature type="compositionally biased region" description="Basic and acidic residues" evidence="2">
    <location>
        <begin position="525"/>
        <end position="535"/>
    </location>
</feature>
<feature type="region of interest" description="Disordered" evidence="2">
    <location>
        <begin position="245"/>
        <end position="265"/>
    </location>
</feature>
<accession>A0AAX6MSS1</accession>
<feature type="coiled-coil region" evidence="1">
    <location>
        <begin position="83"/>
        <end position="117"/>
    </location>
</feature>
<feature type="region of interest" description="Disordered" evidence="2">
    <location>
        <begin position="591"/>
        <end position="633"/>
    </location>
</feature>
<organism evidence="3 4">
    <name type="scientific">Daldinia eschscholtzii</name>
    <dbReference type="NCBI Taxonomy" id="292717"/>
    <lineage>
        <taxon>Eukaryota</taxon>
        <taxon>Fungi</taxon>
        <taxon>Dikarya</taxon>
        <taxon>Ascomycota</taxon>
        <taxon>Pezizomycotina</taxon>
        <taxon>Sordariomycetes</taxon>
        <taxon>Xylariomycetidae</taxon>
        <taxon>Xylariales</taxon>
        <taxon>Hypoxylaceae</taxon>
        <taxon>Daldinia</taxon>
    </lineage>
</organism>
<feature type="region of interest" description="Disordered" evidence="2">
    <location>
        <begin position="438"/>
        <end position="464"/>
    </location>
</feature>
<feature type="region of interest" description="Disordered" evidence="2">
    <location>
        <begin position="354"/>
        <end position="420"/>
    </location>
</feature>
<protein>
    <submittedName>
        <fullName evidence="3">Uncharacterized protein</fullName>
    </submittedName>
</protein>
<reference evidence="3 4" key="1">
    <citation type="journal article" date="2024" name="Front Chem Biol">
        <title>Unveiling the potential of Daldinia eschscholtzii MFLUCC 19-0629 through bioactivity and bioinformatics studies for enhanced sustainable agriculture production.</title>
        <authorList>
            <person name="Brooks S."/>
            <person name="Weaver J.A."/>
            <person name="Klomchit A."/>
            <person name="Alharthi S.A."/>
            <person name="Onlamun T."/>
            <person name="Nurani R."/>
            <person name="Vong T.K."/>
            <person name="Alberti F."/>
            <person name="Greco C."/>
        </authorList>
    </citation>
    <scope>NUCLEOTIDE SEQUENCE [LARGE SCALE GENOMIC DNA]</scope>
    <source>
        <strain evidence="3">MFLUCC 19-0629</strain>
    </source>
</reference>
<feature type="region of interest" description="Disordered" evidence="2">
    <location>
        <begin position="503"/>
        <end position="538"/>
    </location>
</feature>
<evidence type="ECO:0000256" key="1">
    <source>
        <dbReference type="SAM" id="Coils"/>
    </source>
</evidence>
<gene>
    <name evidence="3" type="ORF">Daesc_003353</name>
</gene>
<dbReference type="EMBL" id="JBANMG010000003">
    <property type="protein sequence ID" value="KAK6955710.1"/>
    <property type="molecule type" value="Genomic_DNA"/>
</dbReference>
<dbReference type="PANTHER" id="PTHR42041">
    <property type="entry name" value="DNA ENDONUCLEASE ACTIVATOR CTP1 C-TERMINAL DOMAIN-CONTAINING PROTEIN"/>
    <property type="match status" value="1"/>
</dbReference>
<name>A0AAX6MSS1_9PEZI</name>
<sequence length="633" mass="71514">MIHVENSTSLPGSPTAAPLQPSSPDKVNQLREAAPLSPTKSDQLRDSDVHDKIRQFNNLAYTNPAAAASMSRQLERKTADAALKRAMLGREEAEAEMRRYREEARALRRQVEESRGRERKVGERLEDVMEKYGQAKETLQHSKTIWEKEIRHARKEVFKTQSTIVKLQEELKATRNSCKSVEESLVREKELSKAREQEAFKSRYQLAEVQEQLEKALERITFVEQERDAYKDAAKSEEIARIAAEGRLPLPPEDPDSEFASPKKERASLSAVDILSSAASEEEIEELTRLWQWEKQRADRTQEHLEFVQAECQLRCCSCAKSRSRRSMATSVRQERTGPVTIVDPADLMILGQEPKSVEKPASTESKSAGHNLRQEREHAEEQHRELPYRGKTESTVDDIKQEEAPRERKGPRRSTIFVPSEGIFRTISQQDLHAIEKSEESPCEPTTPKDPPPNHSFYSRTPSVEPPTFALLAQERTSLLSLLNAPHESDSNYPMMDIPTMPLEAHNRSDSEEDAEEASAQPKADMEADQDTRPHSTTAFYTVTTTTTVPIREPPNNNNQNQNRVPSFDVNNPNMAPTMTREEALAQIRERRGRARSAAQGLATPRRQMISGTGDRRDVSAPAARAAKGRSA</sequence>
<comment type="caution">
    <text evidence="3">The sequence shown here is derived from an EMBL/GenBank/DDBJ whole genome shotgun (WGS) entry which is preliminary data.</text>
</comment>
<keyword evidence="4" id="KW-1185">Reference proteome</keyword>
<dbReference type="Proteomes" id="UP001369815">
    <property type="component" value="Unassembled WGS sequence"/>
</dbReference>